<sequence>MVPVTGQKGKYVAQRLGVLTAGRWRVAMTSQGHRHWNGIGSSQTLDLRHSSVNEVDRISGCSDARPSWSSDFNQVHGLGAGGFAVPR</sequence>
<gene>
    <name evidence="1" type="ORF">NDU88_006421</name>
</gene>
<comment type="caution">
    <text evidence="1">The sequence shown here is derived from an EMBL/GenBank/DDBJ whole genome shotgun (WGS) entry which is preliminary data.</text>
</comment>
<dbReference type="Proteomes" id="UP001066276">
    <property type="component" value="Chromosome 1_2"/>
</dbReference>
<organism evidence="1 2">
    <name type="scientific">Pleurodeles waltl</name>
    <name type="common">Iberian ribbed newt</name>
    <dbReference type="NCBI Taxonomy" id="8319"/>
    <lineage>
        <taxon>Eukaryota</taxon>
        <taxon>Metazoa</taxon>
        <taxon>Chordata</taxon>
        <taxon>Craniata</taxon>
        <taxon>Vertebrata</taxon>
        <taxon>Euteleostomi</taxon>
        <taxon>Amphibia</taxon>
        <taxon>Batrachia</taxon>
        <taxon>Caudata</taxon>
        <taxon>Salamandroidea</taxon>
        <taxon>Salamandridae</taxon>
        <taxon>Pleurodelinae</taxon>
        <taxon>Pleurodeles</taxon>
    </lineage>
</organism>
<dbReference type="EMBL" id="JANPWB010000002">
    <property type="protein sequence ID" value="KAJ1211059.1"/>
    <property type="molecule type" value="Genomic_DNA"/>
</dbReference>
<name>A0AAV7WG92_PLEWA</name>
<evidence type="ECO:0000313" key="1">
    <source>
        <dbReference type="EMBL" id="KAJ1211059.1"/>
    </source>
</evidence>
<accession>A0AAV7WG92</accession>
<proteinExistence type="predicted"/>
<reference evidence="1" key="1">
    <citation type="journal article" date="2022" name="bioRxiv">
        <title>Sequencing and chromosome-scale assembly of the giantPleurodeles waltlgenome.</title>
        <authorList>
            <person name="Brown T."/>
            <person name="Elewa A."/>
            <person name="Iarovenko S."/>
            <person name="Subramanian E."/>
            <person name="Araus A.J."/>
            <person name="Petzold A."/>
            <person name="Susuki M."/>
            <person name="Suzuki K.-i.T."/>
            <person name="Hayashi T."/>
            <person name="Toyoda A."/>
            <person name="Oliveira C."/>
            <person name="Osipova E."/>
            <person name="Leigh N.D."/>
            <person name="Simon A."/>
            <person name="Yun M.H."/>
        </authorList>
    </citation>
    <scope>NUCLEOTIDE SEQUENCE</scope>
    <source>
        <strain evidence="1">20211129_DDA</strain>
        <tissue evidence="1">Liver</tissue>
    </source>
</reference>
<protein>
    <submittedName>
        <fullName evidence="1">Uncharacterized protein</fullName>
    </submittedName>
</protein>
<evidence type="ECO:0000313" key="2">
    <source>
        <dbReference type="Proteomes" id="UP001066276"/>
    </source>
</evidence>
<dbReference type="AlphaFoldDB" id="A0AAV7WG92"/>
<keyword evidence="2" id="KW-1185">Reference proteome</keyword>